<dbReference type="PROSITE" id="PS00409">
    <property type="entry name" value="PROKAR_NTER_METHYL"/>
    <property type="match status" value="1"/>
</dbReference>
<dbReference type="AlphaFoldDB" id="A0A1F7YY41"/>
<dbReference type="EMBL" id="MGGP01000022">
    <property type="protein sequence ID" value="OGM31648.1"/>
    <property type="molecule type" value="Genomic_DNA"/>
</dbReference>
<gene>
    <name evidence="2" type="ORF">A2803_04435</name>
</gene>
<comment type="caution">
    <text evidence="2">The sequence shown here is derived from an EMBL/GenBank/DDBJ whole genome shotgun (WGS) entry which is preliminary data.</text>
</comment>
<organism evidence="2 3">
    <name type="scientific">Candidatus Woesebacteria bacterium RIFCSPHIGHO2_01_FULL_44_21</name>
    <dbReference type="NCBI Taxonomy" id="1802503"/>
    <lineage>
        <taxon>Bacteria</taxon>
        <taxon>Candidatus Woeseibacteriota</taxon>
    </lineage>
</organism>
<feature type="transmembrane region" description="Helical" evidence="1">
    <location>
        <begin position="21"/>
        <end position="44"/>
    </location>
</feature>
<reference evidence="2 3" key="1">
    <citation type="journal article" date="2016" name="Nat. Commun.">
        <title>Thousands of microbial genomes shed light on interconnected biogeochemical processes in an aquifer system.</title>
        <authorList>
            <person name="Anantharaman K."/>
            <person name="Brown C.T."/>
            <person name="Hug L.A."/>
            <person name="Sharon I."/>
            <person name="Castelle C.J."/>
            <person name="Probst A.J."/>
            <person name="Thomas B.C."/>
            <person name="Singh A."/>
            <person name="Wilkins M.J."/>
            <person name="Karaoz U."/>
            <person name="Brodie E.L."/>
            <person name="Williams K.H."/>
            <person name="Hubbard S.S."/>
            <person name="Banfield J.F."/>
        </authorList>
    </citation>
    <scope>NUCLEOTIDE SEQUENCE [LARGE SCALE GENOMIC DNA]</scope>
</reference>
<accession>A0A1F7YY41</accession>
<keyword evidence="1" id="KW-0812">Transmembrane</keyword>
<keyword evidence="1" id="KW-1133">Transmembrane helix</keyword>
<proteinExistence type="predicted"/>
<name>A0A1F7YY41_9BACT</name>
<keyword evidence="1" id="KW-0472">Membrane</keyword>
<evidence type="ECO:0008006" key="4">
    <source>
        <dbReference type="Google" id="ProtNLM"/>
    </source>
</evidence>
<dbReference type="Proteomes" id="UP000178870">
    <property type="component" value="Unassembled WGS sequence"/>
</dbReference>
<evidence type="ECO:0000313" key="3">
    <source>
        <dbReference type="Proteomes" id="UP000178870"/>
    </source>
</evidence>
<dbReference type="InterPro" id="IPR012902">
    <property type="entry name" value="N_methyl_site"/>
</dbReference>
<evidence type="ECO:0000313" key="2">
    <source>
        <dbReference type="EMBL" id="OGM31648.1"/>
    </source>
</evidence>
<evidence type="ECO:0000256" key="1">
    <source>
        <dbReference type="SAM" id="Phobius"/>
    </source>
</evidence>
<protein>
    <recommendedName>
        <fullName evidence="4">Type II secretion system protein J</fullName>
    </recommendedName>
</protein>
<sequence length="218" mass="24091">MNKSIRKRFYRPAASRMTNKGFTLIELSVAGFVMVVLGIGVMGLQKILADSELAGFVNYVNVDEANYNVSQMAREIRTMRQGQNGAYPMVSGTDNEIRFYSDIDYDGVSELVRYTLDGTSLTKGTIEPIGFPATYPAANEVTKVLTENVQNAGIPLLLYFNDGWPEDAANNPLPTPVDLAEVRLVRISLNINVNPDNAERSIYSLSTNVSIRTLKDNL</sequence>